<evidence type="ECO:0000256" key="7">
    <source>
        <dbReference type="ARBA" id="ARBA00023136"/>
    </source>
</evidence>
<feature type="transmembrane region" description="Helical" evidence="11">
    <location>
        <begin position="37"/>
        <end position="63"/>
    </location>
</feature>
<evidence type="ECO:0000313" key="12">
    <source>
        <dbReference type="EMBL" id="BAO56636.1"/>
    </source>
</evidence>
<evidence type="ECO:0000256" key="11">
    <source>
        <dbReference type="RuleBase" id="RU004340"/>
    </source>
</evidence>
<sequence>MNTGQIKWIPTLAVNVLGCLLLGSVLALNDKSQLQESIFLLLAVGFCGGLTTFSTFSAELYFLLKQAAYLQAVTYFMLSSLLGITAVLISYQMVKSIS</sequence>
<protein>
    <recommendedName>
        <fullName evidence="11">Fluoride-specific ion channel</fullName>
    </recommendedName>
</protein>
<evidence type="ECO:0000313" key="13">
    <source>
        <dbReference type="Proteomes" id="UP000031760"/>
    </source>
</evidence>
<dbReference type="AlphaFoldDB" id="W8W0N5"/>
<keyword evidence="3" id="KW-0997">Cell inner membrane</keyword>
<dbReference type="GO" id="GO:1903425">
    <property type="term" value="F:fluoride transmembrane transporter activity"/>
    <property type="evidence" value="ECO:0007669"/>
    <property type="project" value="TreeGrafter"/>
</dbReference>
<evidence type="ECO:0000256" key="4">
    <source>
        <dbReference type="ARBA" id="ARBA00022692"/>
    </source>
</evidence>
<evidence type="ECO:0000256" key="1">
    <source>
        <dbReference type="ARBA" id="ARBA00004651"/>
    </source>
</evidence>
<evidence type="ECO:0000256" key="5">
    <source>
        <dbReference type="ARBA" id="ARBA00022989"/>
    </source>
</evidence>
<comment type="catalytic activity">
    <reaction evidence="10">
        <text>fluoride(in) = fluoride(out)</text>
        <dbReference type="Rhea" id="RHEA:76159"/>
        <dbReference type="ChEBI" id="CHEBI:17051"/>
    </reaction>
    <physiologicalReaction direction="left-to-right" evidence="10">
        <dbReference type="Rhea" id="RHEA:76160"/>
    </physiologicalReaction>
</comment>
<dbReference type="Proteomes" id="UP000031760">
    <property type="component" value="Chromosome"/>
</dbReference>
<keyword evidence="6" id="KW-0813">Transport</keyword>
<gene>
    <name evidence="12" type="ORF">NMS_2627</name>
</gene>
<reference evidence="12 13" key="1">
    <citation type="journal article" date="2014" name="Proc. Natl. Acad. Sci. U.S.A.">
        <title>Functional characterization of flavobacteria rhodopsins reveals a unique class of light-driven chloride pump in bacteria.</title>
        <authorList>
            <person name="Yoshizawa S."/>
            <person name="Kumagai Y."/>
            <person name="Kim H."/>
            <person name="Ogura Y."/>
            <person name="Hayashi T."/>
            <person name="Iwasaki W."/>
            <person name="DeLong E.F."/>
            <person name="Kogure K."/>
        </authorList>
    </citation>
    <scope>NUCLEOTIDE SEQUENCE [LARGE SCALE GENOMIC DNA]</scope>
    <source>
        <strain evidence="12 13">S1-08</strain>
    </source>
</reference>
<dbReference type="PANTHER" id="PTHR28259">
    <property type="entry name" value="FLUORIDE EXPORT PROTEIN 1-RELATED"/>
    <property type="match status" value="1"/>
</dbReference>
<evidence type="ECO:0000256" key="9">
    <source>
        <dbReference type="ARBA" id="ARBA00035120"/>
    </source>
</evidence>
<comment type="function">
    <text evidence="11">Important for reducing fluoride concentration in the cell, thus reducing its toxicity.</text>
</comment>
<keyword evidence="8" id="KW-0407">Ion channel</keyword>
<comment type="similarity">
    <text evidence="9 11">Belongs to the fluoride channel Fluc/FEX (TC 1.A.43) family.</text>
</comment>
<accession>W8W0N5</accession>
<dbReference type="InterPro" id="IPR003691">
    <property type="entry name" value="FluC"/>
</dbReference>
<dbReference type="Pfam" id="PF02537">
    <property type="entry name" value="CRCB"/>
    <property type="match status" value="1"/>
</dbReference>
<keyword evidence="7 11" id="KW-0472">Membrane</keyword>
<evidence type="ECO:0000256" key="6">
    <source>
        <dbReference type="ARBA" id="ARBA00023065"/>
    </source>
</evidence>
<dbReference type="GO" id="GO:0005886">
    <property type="term" value="C:plasma membrane"/>
    <property type="evidence" value="ECO:0007669"/>
    <property type="project" value="UniProtKB-SubCell"/>
</dbReference>
<dbReference type="PANTHER" id="PTHR28259:SF1">
    <property type="entry name" value="FLUORIDE EXPORT PROTEIN 1-RELATED"/>
    <property type="match status" value="1"/>
</dbReference>
<dbReference type="KEGG" id="nmf:NMS_2627"/>
<evidence type="ECO:0000256" key="2">
    <source>
        <dbReference type="ARBA" id="ARBA00022475"/>
    </source>
</evidence>
<feature type="transmembrane region" description="Helical" evidence="11">
    <location>
        <begin position="75"/>
        <end position="94"/>
    </location>
</feature>
<comment type="caution">
    <text evidence="11">Lacks conserved residue(s) required for the propagation of feature annotation.</text>
</comment>
<keyword evidence="13" id="KW-1185">Reference proteome</keyword>
<name>W8W0N5_9FLAO</name>
<keyword evidence="6" id="KW-0406">Ion transport</keyword>
<evidence type="ECO:0000256" key="10">
    <source>
        <dbReference type="ARBA" id="ARBA00035585"/>
    </source>
</evidence>
<evidence type="ECO:0000256" key="3">
    <source>
        <dbReference type="ARBA" id="ARBA00022519"/>
    </source>
</evidence>
<keyword evidence="4 11" id="KW-0812">Transmembrane</keyword>
<organism evidence="12 13">
    <name type="scientific">Nonlabens marinus S1-08</name>
    <dbReference type="NCBI Taxonomy" id="1454201"/>
    <lineage>
        <taxon>Bacteria</taxon>
        <taxon>Pseudomonadati</taxon>
        <taxon>Bacteroidota</taxon>
        <taxon>Flavobacteriia</taxon>
        <taxon>Flavobacteriales</taxon>
        <taxon>Flavobacteriaceae</taxon>
        <taxon>Nonlabens</taxon>
    </lineage>
</organism>
<proteinExistence type="inferred from homology"/>
<evidence type="ECO:0000256" key="8">
    <source>
        <dbReference type="ARBA" id="ARBA00023303"/>
    </source>
</evidence>
<comment type="subcellular location">
    <subcellularLocation>
        <location evidence="1">Cell membrane</location>
        <topology evidence="1">Multi-pass membrane protein</topology>
    </subcellularLocation>
</comment>
<keyword evidence="5 11" id="KW-1133">Transmembrane helix</keyword>
<keyword evidence="2" id="KW-1003">Cell membrane</keyword>
<dbReference type="EMBL" id="AP014548">
    <property type="protein sequence ID" value="BAO56636.1"/>
    <property type="molecule type" value="Genomic_DNA"/>
</dbReference>
<dbReference type="HOGENOM" id="CLU_114342_2_1_10"/>